<dbReference type="PANTHER" id="PTHR15532">
    <property type="match status" value="1"/>
</dbReference>
<protein>
    <recommendedName>
        <fullName evidence="10">DUF4962 domain-containing protein</fullName>
    </recommendedName>
</protein>
<sequence>MQPLLIGGRLDGLRAALTTTHAAQWRRLYEQCDWYRGQSPPTEHPTASITYFGPAAMNLALAYRLTGQPGYLLEARRWIRIAVSYPHWGKAKLPDHDLDAGWLLHGLSLAYSWLRDELPADEAEALRAKLTLQGERLYSFAVETEGSWWSSSYWQNHNWICYAGLAAAGYVLDKPEWSGRARDNLGTVLDLMPDDGSDSEGVVYWRYGVPWLAIHLDLLQDAEGIDWWRRGGFLQRTFGWRLHQCAPGFEENIDHGDCHDRRSGHSVALYHKFAAVYRDGRARWLADRVAERYFWREAYASGVKPGVMPEAGYELLWYDPSVSAEDPTRTVATTAHFPDLGQVTARTGWHDAAAFVSFKAAPGGGHQAWDSAERFRRDRGWETLNAGHHHPDAGAFVFGAHGAFLAVDDGYCNRKRAAYHNLVLVDGQGWAGEDRYHVYKDLPYERQARLRDVLAADGVAHATAESAAMFDPALGVRQVDRTLVFTPAGRLVILDELAAEQPRGWTFLLHSDWPAELDGDDVVLRSGPAQAHVRRFAPDTAAVSRTTTEIEANPTASTPSLRIVRTLHTVRVEVPPISRTRMLTSIEPTSALAPTPAVAEPVDCADGVGVRFGADGETVLLAPSGRRIDGAAVRAAAAAVILLPAVAGGRARVGVVGATRVEVAGVTVVDSVKPVTGVLPWPA</sequence>
<evidence type="ECO:0000256" key="5">
    <source>
        <dbReference type="ARBA" id="ARBA00023136"/>
    </source>
</evidence>
<dbReference type="Gene3D" id="2.70.98.70">
    <property type="match status" value="1"/>
</dbReference>
<gene>
    <name evidence="8" type="ORF">ENC19_28290</name>
</gene>
<evidence type="ECO:0000256" key="2">
    <source>
        <dbReference type="ARBA" id="ARBA00022692"/>
    </source>
</evidence>
<reference evidence="8 9" key="1">
    <citation type="submission" date="2020-02" db="EMBL/GenBank/DDBJ databases">
        <title>Draft Genome Sequence of Verrucosispora sp. Strain CWR15, Isolated from Gulf of Mexico Sponge.</title>
        <authorList>
            <person name="Kennedy S.J."/>
            <person name="Cella E."/>
            <person name="Azarian T."/>
            <person name="Baker B.J."/>
            <person name="Shaw L.N."/>
        </authorList>
    </citation>
    <scope>NUCLEOTIDE SEQUENCE [LARGE SCALE GENOMIC DNA]</scope>
    <source>
        <strain evidence="8 9">CWR15</strain>
    </source>
</reference>
<dbReference type="PANTHER" id="PTHR15532:SF5">
    <property type="entry name" value="SULFOTRANSFERASE DOMAIN-CONTAINING PROTEIN"/>
    <property type="match status" value="1"/>
</dbReference>
<evidence type="ECO:0000256" key="1">
    <source>
        <dbReference type="ARBA" id="ARBA00004141"/>
    </source>
</evidence>
<evidence type="ECO:0008006" key="10">
    <source>
        <dbReference type="Google" id="ProtNLM"/>
    </source>
</evidence>
<dbReference type="InterPro" id="IPR008929">
    <property type="entry name" value="Chondroitin_lyas"/>
</dbReference>
<dbReference type="AlphaFoldDB" id="A0A6M1LDF8"/>
<name>A0A6M1LDF8_9ACTN</name>
<dbReference type="GO" id="GO:0016853">
    <property type="term" value="F:isomerase activity"/>
    <property type="evidence" value="ECO:0007669"/>
    <property type="project" value="UniProtKB-KW"/>
</dbReference>
<keyword evidence="3" id="KW-0732">Signal</keyword>
<evidence type="ECO:0000313" key="8">
    <source>
        <dbReference type="EMBL" id="NGM16242.1"/>
    </source>
</evidence>
<keyword evidence="7" id="KW-0413">Isomerase</keyword>
<dbReference type="EMBL" id="SAIY01000014">
    <property type="protein sequence ID" value="NGM16242.1"/>
    <property type="molecule type" value="Genomic_DNA"/>
</dbReference>
<evidence type="ECO:0000256" key="6">
    <source>
        <dbReference type="ARBA" id="ARBA00023180"/>
    </source>
</evidence>
<accession>A0A6M1LDF8</accession>
<dbReference type="GO" id="GO:0016020">
    <property type="term" value="C:membrane"/>
    <property type="evidence" value="ECO:0007669"/>
    <property type="project" value="UniProtKB-SubCell"/>
</dbReference>
<dbReference type="Gene3D" id="1.50.10.100">
    <property type="entry name" value="Chondroitin AC/alginate lyase"/>
    <property type="match status" value="1"/>
</dbReference>
<dbReference type="InterPro" id="IPR052447">
    <property type="entry name" value="Dermatan-Sulfate_Isomerase"/>
</dbReference>
<proteinExistence type="predicted"/>
<dbReference type="Proteomes" id="UP000478148">
    <property type="component" value="Unassembled WGS sequence"/>
</dbReference>
<keyword evidence="5" id="KW-0472">Membrane</keyword>
<comment type="subcellular location">
    <subcellularLocation>
        <location evidence="1">Membrane</location>
        <topology evidence="1">Multi-pass membrane protein</topology>
    </subcellularLocation>
</comment>
<keyword evidence="9" id="KW-1185">Reference proteome</keyword>
<evidence type="ECO:0000313" key="9">
    <source>
        <dbReference type="Proteomes" id="UP000478148"/>
    </source>
</evidence>
<organism evidence="8 9">
    <name type="scientific">Verrucosispora sioxanthis</name>
    <dbReference type="NCBI Taxonomy" id="2499994"/>
    <lineage>
        <taxon>Bacteria</taxon>
        <taxon>Bacillati</taxon>
        <taxon>Actinomycetota</taxon>
        <taxon>Actinomycetes</taxon>
        <taxon>Micromonosporales</taxon>
        <taxon>Micromonosporaceae</taxon>
        <taxon>Micromonospora</taxon>
    </lineage>
</organism>
<evidence type="ECO:0000256" key="4">
    <source>
        <dbReference type="ARBA" id="ARBA00022989"/>
    </source>
</evidence>
<keyword evidence="4" id="KW-1133">Transmembrane helix</keyword>
<keyword evidence="6" id="KW-0325">Glycoprotein</keyword>
<evidence type="ECO:0000256" key="7">
    <source>
        <dbReference type="ARBA" id="ARBA00023235"/>
    </source>
</evidence>
<comment type="caution">
    <text evidence="8">The sequence shown here is derived from an EMBL/GenBank/DDBJ whole genome shotgun (WGS) entry which is preliminary data.</text>
</comment>
<keyword evidence="2" id="KW-0812">Transmembrane</keyword>
<evidence type="ECO:0000256" key="3">
    <source>
        <dbReference type="ARBA" id="ARBA00022729"/>
    </source>
</evidence>
<dbReference type="SUPFAM" id="SSF48230">
    <property type="entry name" value="Chondroitin AC/alginate lyase"/>
    <property type="match status" value="1"/>
</dbReference>
<dbReference type="RefSeq" id="WP_164450098.1">
    <property type="nucleotide sequence ID" value="NZ_SAIY01000014.1"/>
</dbReference>